<sequence length="79" mass="8668">MDTAMAATLIAGLATGTGRLLIVWLRERAAVQRMRVSEQGLCNRVLGLPAGSRFRERRADRREIVIEVGPRPEGGGDHE</sequence>
<dbReference type="Proteomes" id="UP000463951">
    <property type="component" value="Chromosome"/>
</dbReference>
<dbReference type="AlphaFoldDB" id="A0A499UDQ5"/>
<gene>
    <name evidence="2" type="ORF">SSPO_000960</name>
</gene>
<proteinExistence type="predicted"/>
<organism evidence="2 3">
    <name type="scientific">Streptomyces antimycoticus</name>
    <dbReference type="NCBI Taxonomy" id="68175"/>
    <lineage>
        <taxon>Bacteria</taxon>
        <taxon>Bacillati</taxon>
        <taxon>Actinomycetota</taxon>
        <taxon>Actinomycetes</taxon>
        <taxon>Kitasatosporales</taxon>
        <taxon>Streptomycetaceae</taxon>
        <taxon>Streptomyces</taxon>
        <taxon>Streptomyces violaceusniger group</taxon>
    </lineage>
</organism>
<keyword evidence="1" id="KW-0812">Transmembrane</keyword>
<feature type="transmembrane region" description="Helical" evidence="1">
    <location>
        <begin position="6"/>
        <end position="25"/>
    </location>
</feature>
<keyword evidence="1" id="KW-1133">Transmembrane helix</keyword>
<accession>A0A499UDQ5</accession>
<protein>
    <submittedName>
        <fullName evidence="2">Uncharacterized protein</fullName>
    </submittedName>
</protein>
<evidence type="ECO:0000313" key="3">
    <source>
        <dbReference type="Proteomes" id="UP000463951"/>
    </source>
</evidence>
<evidence type="ECO:0000256" key="1">
    <source>
        <dbReference type="SAM" id="Phobius"/>
    </source>
</evidence>
<evidence type="ECO:0000313" key="2">
    <source>
        <dbReference type="EMBL" id="BBJ37378.1"/>
    </source>
</evidence>
<dbReference type="EMBL" id="AP019620">
    <property type="protein sequence ID" value="BBJ37378.1"/>
    <property type="molecule type" value="Genomic_DNA"/>
</dbReference>
<reference evidence="2 3" key="1">
    <citation type="journal article" date="2020" name="Int. J. Syst. Evol. Microbiol.">
        <title>Reclassification of Streptomyces castelarensis and Streptomyces sporoclivatus as later heterotypic synonyms of Streptomyces antimycoticus.</title>
        <authorList>
            <person name="Komaki H."/>
            <person name="Tamura T."/>
        </authorList>
    </citation>
    <scope>NUCLEOTIDE SEQUENCE [LARGE SCALE GENOMIC DNA]</scope>
    <source>
        <strain evidence="2 3">NBRC 100767</strain>
    </source>
</reference>
<name>A0A499UDQ5_9ACTN</name>
<keyword evidence="1" id="KW-0472">Membrane</keyword>